<dbReference type="AlphaFoldDB" id="A0A239TCT6"/>
<gene>
    <name evidence="1" type="ORF">SAMEA4364220_00429</name>
</gene>
<accession>A0A239TCT6</accession>
<sequence>MFEGDFHQFKNLIVKVTCFDGREYTGVATSFRDHDDTSLPGSDCICFYESNTNRRADFFRAEIKDITIVCPTKQFVEKVDGAA</sequence>
<dbReference type="EMBL" id="LT906446">
    <property type="protein sequence ID" value="SNU95540.1"/>
    <property type="molecule type" value="Genomic_DNA"/>
</dbReference>
<dbReference type="Proteomes" id="UP000215383">
    <property type="component" value="Chromosome 1"/>
</dbReference>
<reference evidence="1 2" key="1">
    <citation type="submission" date="2017-06" db="EMBL/GenBank/DDBJ databases">
        <authorList>
            <consortium name="Pathogen Informatics"/>
        </authorList>
    </citation>
    <scope>NUCLEOTIDE SEQUENCE [LARGE SCALE GENOMIC DNA]</scope>
    <source>
        <strain evidence="1 2">NCTC10570</strain>
    </source>
</reference>
<proteinExistence type="predicted"/>
<protein>
    <submittedName>
        <fullName evidence="1">Uncharacterized protein</fullName>
    </submittedName>
</protein>
<evidence type="ECO:0000313" key="2">
    <source>
        <dbReference type="Proteomes" id="UP000215383"/>
    </source>
</evidence>
<dbReference type="RefSeq" id="WP_027889254.1">
    <property type="nucleotide sequence ID" value="NZ_CALXYH010000063.1"/>
</dbReference>
<name>A0A239TCT6_9FIRM</name>
<keyword evidence="2" id="KW-1185">Reference proteome</keyword>
<evidence type="ECO:0000313" key="1">
    <source>
        <dbReference type="EMBL" id="SNU95540.1"/>
    </source>
</evidence>
<dbReference type="GeneID" id="78506462"/>
<organism evidence="1 2">
    <name type="scientific">Megamonas hypermegale</name>
    <dbReference type="NCBI Taxonomy" id="158847"/>
    <lineage>
        <taxon>Bacteria</taxon>
        <taxon>Bacillati</taxon>
        <taxon>Bacillota</taxon>
        <taxon>Negativicutes</taxon>
        <taxon>Selenomonadales</taxon>
        <taxon>Selenomonadaceae</taxon>
        <taxon>Megamonas</taxon>
    </lineage>
</organism>
<dbReference type="OrthoDB" id="9917304at2"/>